<gene>
    <name evidence="2" type="ORF">LWI28_013052</name>
</gene>
<keyword evidence="3" id="KW-1185">Reference proteome</keyword>
<protein>
    <submittedName>
        <fullName evidence="2">Uncharacterized protein</fullName>
    </submittedName>
</protein>
<dbReference type="PANTHER" id="PTHR33527:SF45">
    <property type="entry name" value="RRM DOMAIN-CONTAINING PROTEIN"/>
    <property type="match status" value="1"/>
</dbReference>
<comment type="caution">
    <text evidence="2">The sequence shown here is derived from an EMBL/GenBank/DDBJ whole genome shotgun (WGS) entry which is preliminary data.</text>
</comment>
<evidence type="ECO:0000313" key="3">
    <source>
        <dbReference type="Proteomes" id="UP001064489"/>
    </source>
</evidence>
<sequence length="131" mass="14380">MEIKPEPELGQEVVAQASSSTAAAPVAKIRCKLNPYAKEFDYRGENAPVEKRKYGPHVDSVYVHRNAPGVPGPPLFGKIVFTKFSIPLEVLKGKEETNFTINGKQLCCKKYDPNANRIRINHAAGASNSNN</sequence>
<dbReference type="EMBL" id="JAJSOW010000101">
    <property type="protein sequence ID" value="KAI9181261.1"/>
    <property type="molecule type" value="Genomic_DNA"/>
</dbReference>
<feature type="compositionally biased region" description="Low complexity" evidence="1">
    <location>
        <begin position="13"/>
        <end position="22"/>
    </location>
</feature>
<name>A0AAD5IZ47_ACENE</name>
<organism evidence="2 3">
    <name type="scientific">Acer negundo</name>
    <name type="common">Box elder</name>
    <dbReference type="NCBI Taxonomy" id="4023"/>
    <lineage>
        <taxon>Eukaryota</taxon>
        <taxon>Viridiplantae</taxon>
        <taxon>Streptophyta</taxon>
        <taxon>Embryophyta</taxon>
        <taxon>Tracheophyta</taxon>
        <taxon>Spermatophyta</taxon>
        <taxon>Magnoliopsida</taxon>
        <taxon>eudicotyledons</taxon>
        <taxon>Gunneridae</taxon>
        <taxon>Pentapetalae</taxon>
        <taxon>rosids</taxon>
        <taxon>malvids</taxon>
        <taxon>Sapindales</taxon>
        <taxon>Sapindaceae</taxon>
        <taxon>Hippocastanoideae</taxon>
        <taxon>Acereae</taxon>
        <taxon>Acer</taxon>
    </lineage>
</organism>
<dbReference type="AlphaFoldDB" id="A0AAD5IZ47"/>
<reference evidence="2" key="1">
    <citation type="journal article" date="2022" name="Plant J.">
        <title>Strategies of tolerance reflected in two North American maple genomes.</title>
        <authorList>
            <person name="McEvoy S.L."/>
            <person name="Sezen U.U."/>
            <person name="Trouern-Trend A."/>
            <person name="McMahon S.M."/>
            <person name="Schaberg P.G."/>
            <person name="Yang J."/>
            <person name="Wegrzyn J.L."/>
            <person name="Swenson N.G."/>
        </authorList>
    </citation>
    <scope>NUCLEOTIDE SEQUENCE</scope>
    <source>
        <strain evidence="2">91603</strain>
    </source>
</reference>
<proteinExistence type="predicted"/>
<evidence type="ECO:0000256" key="1">
    <source>
        <dbReference type="SAM" id="MobiDB-lite"/>
    </source>
</evidence>
<reference evidence="2" key="2">
    <citation type="submission" date="2023-02" db="EMBL/GenBank/DDBJ databases">
        <authorList>
            <person name="Swenson N.G."/>
            <person name="Wegrzyn J.L."/>
            <person name="Mcevoy S.L."/>
        </authorList>
    </citation>
    <scope>NUCLEOTIDE SEQUENCE</scope>
    <source>
        <strain evidence="2">91603</strain>
        <tissue evidence="2">Leaf</tissue>
    </source>
</reference>
<accession>A0AAD5IZ47</accession>
<dbReference type="Proteomes" id="UP001064489">
    <property type="component" value="Chromosome 4"/>
</dbReference>
<dbReference type="PANTHER" id="PTHR33527">
    <property type="entry name" value="OS07G0274300 PROTEIN"/>
    <property type="match status" value="1"/>
</dbReference>
<feature type="region of interest" description="Disordered" evidence="1">
    <location>
        <begin position="1"/>
        <end position="22"/>
    </location>
</feature>
<evidence type="ECO:0000313" key="2">
    <source>
        <dbReference type="EMBL" id="KAI9181261.1"/>
    </source>
</evidence>